<dbReference type="GO" id="GO:0004134">
    <property type="term" value="F:4-alpha-glucanotransferase activity"/>
    <property type="evidence" value="ECO:0007669"/>
    <property type="project" value="InterPro"/>
</dbReference>
<dbReference type="InterPro" id="IPR008928">
    <property type="entry name" value="6-hairpin_glycosidase_sf"/>
</dbReference>
<dbReference type="GO" id="GO:0004135">
    <property type="term" value="F:amylo-alpha-1,6-glucosidase activity"/>
    <property type="evidence" value="ECO:0007669"/>
    <property type="project" value="InterPro"/>
</dbReference>
<dbReference type="EMBL" id="CP012159">
    <property type="protein sequence ID" value="AKT44163.1"/>
    <property type="molecule type" value="Genomic_DNA"/>
</dbReference>
<dbReference type="AlphaFoldDB" id="A0A0K1EU63"/>
<dbReference type="FunFam" id="1.50.10.10:FF:000073">
    <property type="entry name" value="Glycogen debranching enzyme, hypothetical (TreX-like)"/>
    <property type="match status" value="1"/>
</dbReference>
<feature type="region of interest" description="Disordered" evidence="1">
    <location>
        <begin position="691"/>
        <end position="716"/>
    </location>
</feature>
<gene>
    <name evidence="4" type="primary">glgX</name>
    <name evidence="4" type="ORF">CMC5_084030</name>
</gene>
<feature type="domain" description="Glycogen debranching enzyme C-terminal" evidence="2">
    <location>
        <begin position="331"/>
        <end position="685"/>
    </location>
</feature>
<dbReference type="SUPFAM" id="SSF48208">
    <property type="entry name" value="Six-hairpin glycosidases"/>
    <property type="match status" value="1"/>
</dbReference>
<evidence type="ECO:0000259" key="3">
    <source>
        <dbReference type="Pfam" id="PF12439"/>
    </source>
</evidence>
<keyword evidence="5" id="KW-1185">Reference proteome</keyword>
<evidence type="ECO:0000313" key="5">
    <source>
        <dbReference type="Proteomes" id="UP000067626"/>
    </source>
</evidence>
<evidence type="ECO:0000259" key="2">
    <source>
        <dbReference type="Pfam" id="PF06202"/>
    </source>
</evidence>
<proteinExistence type="predicted"/>
<dbReference type="KEGG" id="ccro:CMC5_084030"/>
<dbReference type="Proteomes" id="UP000067626">
    <property type="component" value="Chromosome"/>
</dbReference>
<dbReference type="Gene3D" id="1.50.10.10">
    <property type="match status" value="1"/>
</dbReference>
<dbReference type="Pfam" id="PF12439">
    <property type="entry name" value="GDE_N"/>
    <property type="match status" value="1"/>
</dbReference>
<feature type="domain" description="Glycogen debranching enzyme bacterial and archaeal type N-terminal" evidence="3">
    <location>
        <begin position="33"/>
        <end position="260"/>
    </location>
</feature>
<dbReference type="InterPro" id="IPR024742">
    <property type="entry name" value="Glycogen_debranch_N"/>
</dbReference>
<reference evidence="4 5" key="1">
    <citation type="submission" date="2015-07" db="EMBL/GenBank/DDBJ databases">
        <title>Genome analysis of myxobacterium Chondromyces crocatus Cm c5 reveals a high potential for natural compound synthesis and the genetic basis for the loss of fruiting body formation.</title>
        <authorList>
            <person name="Zaburannyi N."/>
            <person name="Bunk B."/>
            <person name="Maier J."/>
            <person name="Overmann J."/>
            <person name="Mueller R."/>
        </authorList>
    </citation>
    <scope>NUCLEOTIDE SEQUENCE [LARGE SCALE GENOMIC DNA]</scope>
    <source>
        <strain evidence="4 5">Cm c5</strain>
    </source>
</reference>
<dbReference type="InterPro" id="IPR012341">
    <property type="entry name" value="6hp_glycosidase-like_sf"/>
</dbReference>
<dbReference type="PANTHER" id="PTHR10569:SF2">
    <property type="entry name" value="GLYCOGEN DEBRANCHING ENZYME"/>
    <property type="match status" value="1"/>
</dbReference>
<dbReference type="GO" id="GO:0005980">
    <property type="term" value="P:glycogen catabolic process"/>
    <property type="evidence" value="ECO:0007669"/>
    <property type="project" value="InterPro"/>
</dbReference>
<dbReference type="Pfam" id="PF06202">
    <property type="entry name" value="GDE_C"/>
    <property type="match status" value="1"/>
</dbReference>
<protein>
    <submittedName>
        <fullName evidence="4">Glycogen debranching protein</fullName>
    </submittedName>
</protein>
<dbReference type="InterPro" id="IPR006451">
    <property type="entry name" value="Glycogen_debranch_arc"/>
</dbReference>
<dbReference type="PANTHER" id="PTHR10569">
    <property type="entry name" value="GLYCOGEN DEBRANCHING ENZYME"/>
    <property type="match status" value="1"/>
</dbReference>
<dbReference type="InterPro" id="IPR032790">
    <property type="entry name" value="GDE_C"/>
</dbReference>
<sequence length="716" mass="79106">MTSELPCRRVDLLGDAPGAGADPEHGEDPASAEWLVTNGLGGYASGTLAGLITRRFHGLLIAALPAPHGRTMMLNHLREVAHAPGERGHCGELVSLGAQSEPGAAHPDCGLAKLIEFKLDAGMPVWRYELPQGAILEKRLLMVHGQNTTHITYSLEGNASICLELQPWVNFRPHEGSLERPLDANYSLTIIAARYELTGDDDLPSLRLEFYGQPAGIRIDGKPIRDVHYRIERSRGYDASGDLYTPGLFRLELDPGSEVTLVASTESWEVIHALPPAEARRAEQERRKRLLLATEPALREGLAAELVLAADQFLITPAGRVADAARCRASGDEIRTVIAGYPWFTDWGRDTMISLEGLTLTTGRHKEAGYILRTFGKYVRDGLIPNMFPDNQNAGLYHTADATLWFFHAIDRYLATTGDDETLQILLPTLRDIIARHLAGTRFGIGVDPADGLLRQGQEGYQLTWMDAKVGDLVVTPRRGKAVELNALWYNALCLMGRWAECGGEDDETCDYLAHAERARAAFNARFWYAKGQHLYDVIDGEQGDDAAFRPNQLFAISLPHPILDRARWEPVVRQVKEKLLTPYGLRSLSPDHPDYRPSYFGNLRMRDMAYHQGTVWGWLIGPFVDAWLKVHPHARDEARGFVLALEPHLSEAGVGTISEIFDAEPPFVPRGCVAQAWSVAEALRCLAMTSNSGDGSERQDERTGRLASSSLIPPS</sequence>
<dbReference type="OrthoDB" id="9761875at2"/>
<accession>A0A0K1EU63</accession>
<name>A0A0K1EU63_CHOCO</name>
<organism evidence="4 5">
    <name type="scientific">Chondromyces crocatus</name>
    <dbReference type="NCBI Taxonomy" id="52"/>
    <lineage>
        <taxon>Bacteria</taxon>
        <taxon>Pseudomonadati</taxon>
        <taxon>Myxococcota</taxon>
        <taxon>Polyangia</taxon>
        <taxon>Polyangiales</taxon>
        <taxon>Polyangiaceae</taxon>
        <taxon>Chondromyces</taxon>
    </lineage>
</organism>
<dbReference type="NCBIfam" id="TIGR01561">
    <property type="entry name" value="gde_arch"/>
    <property type="match status" value="1"/>
</dbReference>
<feature type="compositionally biased region" description="Basic and acidic residues" evidence="1">
    <location>
        <begin position="696"/>
        <end position="705"/>
    </location>
</feature>
<evidence type="ECO:0000313" key="4">
    <source>
        <dbReference type="EMBL" id="AKT44163.1"/>
    </source>
</evidence>
<dbReference type="STRING" id="52.CMC5_084030"/>
<evidence type="ECO:0000256" key="1">
    <source>
        <dbReference type="SAM" id="MobiDB-lite"/>
    </source>
</evidence>
<dbReference type="InterPro" id="IPR010401">
    <property type="entry name" value="AGL/Gdb1"/>
</dbReference>
<feature type="compositionally biased region" description="Polar residues" evidence="1">
    <location>
        <begin position="707"/>
        <end position="716"/>
    </location>
</feature>
<dbReference type="RefSeq" id="WP_063796447.1">
    <property type="nucleotide sequence ID" value="NZ_CP012159.1"/>
</dbReference>
<dbReference type="PATRIC" id="fig|52.7.peg.9235"/>